<accession>A0AAW2WBF3</accession>
<proteinExistence type="predicted"/>
<evidence type="ECO:0000313" key="1">
    <source>
        <dbReference type="EMBL" id="KAL0439137.1"/>
    </source>
</evidence>
<sequence length="129" mass="15239">MNYSDWLRRLRIVLDYENQGHIIDEPLPRTLPAGSTFEKRITFGRWRAYHRKVRSVVLASMSKDIQKQYDRLDDVASILARMKEVYAIPDRYTRYVATKEFFRTKMAEGSSVQEHGVKMLLKELVWPGT</sequence>
<protein>
    <submittedName>
        <fullName evidence="1">Uncharacterized protein</fullName>
    </submittedName>
</protein>
<name>A0AAW2WBF3_9LAMI</name>
<gene>
    <name evidence="1" type="ORF">Slati_2396700</name>
</gene>
<organism evidence="1">
    <name type="scientific">Sesamum latifolium</name>
    <dbReference type="NCBI Taxonomy" id="2727402"/>
    <lineage>
        <taxon>Eukaryota</taxon>
        <taxon>Viridiplantae</taxon>
        <taxon>Streptophyta</taxon>
        <taxon>Embryophyta</taxon>
        <taxon>Tracheophyta</taxon>
        <taxon>Spermatophyta</taxon>
        <taxon>Magnoliopsida</taxon>
        <taxon>eudicotyledons</taxon>
        <taxon>Gunneridae</taxon>
        <taxon>Pentapetalae</taxon>
        <taxon>asterids</taxon>
        <taxon>lamiids</taxon>
        <taxon>Lamiales</taxon>
        <taxon>Pedaliaceae</taxon>
        <taxon>Sesamum</taxon>
    </lineage>
</organism>
<dbReference type="AlphaFoldDB" id="A0AAW2WBF3"/>
<reference evidence="1" key="2">
    <citation type="journal article" date="2024" name="Plant">
        <title>Genomic evolution and insights into agronomic trait innovations of Sesamum species.</title>
        <authorList>
            <person name="Miao H."/>
            <person name="Wang L."/>
            <person name="Qu L."/>
            <person name="Liu H."/>
            <person name="Sun Y."/>
            <person name="Le M."/>
            <person name="Wang Q."/>
            <person name="Wei S."/>
            <person name="Zheng Y."/>
            <person name="Lin W."/>
            <person name="Duan Y."/>
            <person name="Cao H."/>
            <person name="Xiong S."/>
            <person name="Wang X."/>
            <person name="Wei L."/>
            <person name="Li C."/>
            <person name="Ma Q."/>
            <person name="Ju M."/>
            <person name="Zhao R."/>
            <person name="Li G."/>
            <person name="Mu C."/>
            <person name="Tian Q."/>
            <person name="Mei H."/>
            <person name="Zhang T."/>
            <person name="Gao T."/>
            <person name="Zhang H."/>
        </authorList>
    </citation>
    <scope>NUCLEOTIDE SEQUENCE</scope>
    <source>
        <strain evidence="1">KEN1</strain>
    </source>
</reference>
<reference evidence="1" key="1">
    <citation type="submission" date="2020-06" db="EMBL/GenBank/DDBJ databases">
        <authorList>
            <person name="Li T."/>
            <person name="Hu X."/>
            <person name="Zhang T."/>
            <person name="Song X."/>
            <person name="Zhang H."/>
            <person name="Dai N."/>
            <person name="Sheng W."/>
            <person name="Hou X."/>
            <person name="Wei L."/>
        </authorList>
    </citation>
    <scope>NUCLEOTIDE SEQUENCE</scope>
    <source>
        <strain evidence="1">KEN1</strain>
        <tissue evidence="1">Leaf</tissue>
    </source>
</reference>
<dbReference type="EMBL" id="JACGWN010000008">
    <property type="protein sequence ID" value="KAL0439137.1"/>
    <property type="molecule type" value="Genomic_DNA"/>
</dbReference>
<comment type="caution">
    <text evidence="1">The sequence shown here is derived from an EMBL/GenBank/DDBJ whole genome shotgun (WGS) entry which is preliminary data.</text>
</comment>